<accession>D1BST7</accession>
<dbReference type="Proteomes" id="UP000002255">
    <property type="component" value="Chromosome"/>
</dbReference>
<evidence type="ECO:0000313" key="2">
    <source>
        <dbReference type="Proteomes" id="UP000002255"/>
    </source>
</evidence>
<protein>
    <submittedName>
        <fullName evidence="1">Uncharacterized protein</fullName>
    </submittedName>
</protein>
<reference evidence="2" key="1">
    <citation type="submission" date="2009-11" db="EMBL/GenBank/DDBJ databases">
        <title>The complete chromosome of Xylanimonas cellulosilytica DSM 15894.</title>
        <authorList>
            <consortium name="US DOE Joint Genome Institute (JGI-PGF)"/>
            <person name="Lucas S."/>
            <person name="Copeland A."/>
            <person name="Lapidus A."/>
            <person name="Glavina del Rio T."/>
            <person name="Dalin E."/>
            <person name="Tice H."/>
            <person name="Bruce D."/>
            <person name="Goodwin L."/>
            <person name="Pitluck S."/>
            <person name="Kyrpides N."/>
            <person name="Mavromatis K."/>
            <person name="Ivanova N."/>
            <person name="Mikhailova N."/>
            <person name="Foster B."/>
            <person name="Clum A."/>
            <person name="Brettin T."/>
            <person name="Detter J.C."/>
            <person name="Han C."/>
            <person name="Larimer F."/>
            <person name="Land M."/>
            <person name="Hauser L."/>
            <person name="Markowitz V."/>
            <person name="Cheng J.F."/>
            <person name="Hugenholtz P."/>
            <person name="Woyke T."/>
            <person name="Wu D."/>
            <person name="Gehrich-Schroeter G."/>
            <person name="Schneider S."/>
            <person name="Pukall S.R."/>
            <person name="Klenk H.P."/>
            <person name="Eisen J.A."/>
        </authorList>
    </citation>
    <scope>NUCLEOTIDE SEQUENCE [LARGE SCALE GENOMIC DNA]</scope>
    <source>
        <strain evidence="2">DSM 15894 / CECT 5975 / LMG 20990 / XIL07</strain>
    </source>
</reference>
<dbReference type="HOGENOM" id="CLU_2541802_0_0_11"/>
<organism evidence="1 2">
    <name type="scientific">Xylanimonas cellulosilytica (strain DSM 15894 / JCM 12276 / CECT 5975 / KCTC 9989 / LMG 20990 / NBRC 107835 / XIL07)</name>
    <dbReference type="NCBI Taxonomy" id="446471"/>
    <lineage>
        <taxon>Bacteria</taxon>
        <taxon>Bacillati</taxon>
        <taxon>Actinomycetota</taxon>
        <taxon>Actinomycetes</taxon>
        <taxon>Micrococcales</taxon>
        <taxon>Promicromonosporaceae</taxon>
        <taxon>Xylanimonas</taxon>
    </lineage>
</organism>
<dbReference type="AlphaFoldDB" id="D1BST7"/>
<proteinExistence type="predicted"/>
<evidence type="ECO:0000313" key="1">
    <source>
        <dbReference type="EMBL" id="ACZ30779.1"/>
    </source>
</evidence>
<dbReference type="EMBL" id="CP001821">
    <property type="protein sequence ID" value="ACZ30779.1"/>
    <property type="molecule type" value="Genomic_DNA"/>
</dbReference>
<gene>
    <name evidence="1" type="ordered locus">Xcel_1759</name>
</gene>
<dbReference type="KEGG" id="xce:Xcel_1759"/>
<name>D1BST7_XYLCX</name>
<reference evidence="1 2" key="2">
    <citation type="journal article" date="2010" name="Stand. Genomic Sci.">
        <title>Complete genome sequence of Xylanimonas cellulosilytica type strain (XIL07).</title>
        <authorList>
            <person name="Foster B."/>
            <person name="Pukall R."/>
            <person name="Abt B."/>
            <person name="Nolan M."/>
            <person name="Glavina Del Rio T."/>
            <person name="Chen F."/>
            <person name="Lucas S."/>
            <person name="Tice H."/>
            <person name="Pitluck S."/>
            <person name="Cheng J.-F."/>
            <person name="Chertkov O."/>
            <person name="Brettin T."/>
            <person name="Han C."/>
            <person name="Detter J.C."/>
            <person name="Bruce D."/>
            <person name="Goodwin L."/>
            <person name="Ivanova N."/>
            <person name="Mavromatis K."/>
            <person name="Pati A."/>
            <person name="Mikhailova N."/>
            <person name="Chen A."/>
            <person name="Palaniappan K."/>
            <person name="Land M."/>
            <person name="Hauser L."/>
            <person name="Chang Y.-J."/>
            <person name="Jeffries C.D."/>
            <person name="Chain P."/>
            <person name="Rohde M."/>
            <person name="Goeker M."/>
            <person name="Bristow J."/>
            <person name="Eisen J.A."/>
            <person name="Markowitz V."/>
            <person name="Hugenholtz P."/>
            <person name="Kyrpides N.C."/>
            <person name="Klenk H.-P."/>
            <person name="Lapidus A."/>
        </authorList>
    </citation>
    <scope>NUCLEOTIDE SEQUENCE [LARGE SCALE GENOMIC DNA]</scope>
    <source>
        <strain evidence="2">DSM 15894 / CECT 5975 / LMG 20990 / XIL07</strain>
    </source>
</reference>
<sequence>MPGRVSRDRWRSRIREVSENTRTGIASPSRLAILVRMAFTSLMTSPLPVVTCVLTPTSCGPGTASVREVAPVGGWASVPVLLT</sequence>
<keyword evidence="2" id="KW-1185">Reference proteome</keyword>